<organism evidence="4 5">
    <name type="scientific">Staphylococcus cohnii subsp. cohnii</name>
    <dbReference type="NCBI Taxonomy" id="74704"/>
    <lineage>
        <taxon>Bacteria</taxon>
        <taxon>Bacillati</taxon>
        <taxon>Bacillota</taxon>
        <taxon>Bacilli</taxon>
        <taxon>Bacillales</taxon>
        <taxon>Staphylococcaceae</taxon>
        <taxon>Staphylococcus</taxon>
        <taxon>Staphylococcus cohnii species complex</taxon>
    </lineage>
</organism>
<dbReference type="EMBL" id="LAKJ01000045">
    <property type="protein sequence ID" value="KKI62579.1"/>
    <property type="molecule type" value="Genomic_DNA"/>
</dbReference>
<keyword evidence="1" id="KW-0238">DNA-binding</keyword>
<dbReference type="RefSeq" id="WP_019467680.1">
    <property type="nucleotide sequence ID" value="NZ_LAKJ01000045.1"/>
</dbReference>
<feature type="region of interest" description="Disordered" evidence="3">
    <location>
        <begin position="54"/>
        <end position="90"/>
    </location>
</feature>
<evidence type="ECO:0000256" key="3">
    <source>
        <dbReference type="SAM" id="MobiDB-lite"/>
    </source>
</evidence>
<evidence type="ECO:0000313" key="4">
    <source>
        <dbReference type="EMBL" id="KKI62579.1"/>
    </source>
</evidence>
<dbReference type="InterPro" id="IPR011991">
    <property type="entry name" value="ArsR-like_HTH"/>
</dbReference>
<reference evidence="4 5" key="1">
    <citation type="submission" date="2015-03" db="EMBL/GenBank/DDBJ databases">
        <title>Genome Assembly of Staphylococcus cohnii subsp. cohnii strain G22B2.</title>
        <authorList>
            <person name="Nair G."/>
            <person name="Kaur G."/>
            <person name="Khatri I."/>
            <person name="Singh N.K."/>
            <person name="Sathyabama S."/>
            <person name="Maurya S.K."/>
            <person name="Subramanian S."/>
            <person name="Agrewala J.N."/>
            <person name="Mayilraj S."/>
        </authorList>
    </citation>
    <scope>NUCLEOTIDE SEQUENCE [LARGE SCALE GENOMIC DNA]</scope>
    <source>
        <strain evidence="4 5">G22B2</strain>
    </source>
</reference>
<dbReference type="CDD" id="cd00090">
    <property type="entry name" value="HTH_ARSR"/>
    <property type="match status" value="1"/>
</dbReference>
<gene>
    <name evidence="4" type="ORF">UF66_2227</name>
</gene>
<proteinExistence type="predicted"/>
<feature type="compositionally biased region" description="Low complexity" evidence="3">
    <location>
        <begin position="54"/>
        <end position="64"/>
    </location>
</feature>
<feature type="coiled-coil region" evidence="2">
    <location>
        <begin position="105"/>
        <end position="132"/>
    </location>
</feature>
<dbReference type="Proteomes" id="UP000034455">
    <property type="component" value="Unassembled WGS sequence"/>
</dbReference>
<evidence type="ECO:0000256" key="2">
    <source>
        <dbReference type="SAM" id="Coils"/>
    </source>
</evidence>
<sequence length="181" mass="21148">MKTVKEVSEILNVSKQTIHYHLKKLPPHLNIRKMGNKALIDDDIMSYLKNTLNKKSSNKSSKVNKQYKHSELENHQTNCQKSTNESSNKKEGITINYDSYIDKYIEHLESEIRQKNRQIDDLTIALKQEQSLNLNSQNILGNSEKIETDNVHEKENIFDSKISNQNEQKQSLFSKLFKKKN</sequence>
<keyword evidence="2" id="KW-0175">Coiled coil</keyword>
<evidence type="ECO:0000313" key="5">
    <source>
        <dbReference type="Proteomes" id="UP000034455"/>
    </source>
</evidence>
<comment type="caution">
    <text evidence="4">The sequence shown here is derived from an EMBL/GenBank/DDBJ whole genome shotgun (WGS) entry which is preliminary data.</text>
</comment>
<dbReference type="PATRIC" id="fig|74704.6.peg.2293"/>
<evidence type="ECO:0000256" key="1">
    <source>
        <dbReference type="ARBA" id="ARBA00023125"/>
    </source>
</evidence>
<accession>A0A0M2NVN9</accession>
<feature type="compositionally biased region" description="Polar residues" evidence="3">
    <location>
        <begin position="75"/>
        <end position="86"/>
    </location>
</feature>
<name>A0A0M2NVN9_STACC</name>
<dbReference type="GO" id="GO:0003677">
    <property type="term" value="F:DNA binding"/>
    <property type="evidence" value="ECO:0007669"/>
    <property type="project" value="UniProtKB-KW"/>
</dbReference>
<dbReference type="AlphaFoldDB" id="A0A0M2NVN9"/>
<protein>
    <submittedName>
        <fullName evidence="4">Uncharacterized protein</fullName>
    </submittedName>
</protein>